<keyword evidence="7" id="KW-0333">Golgi apparatus</keyword>
<reference evidence="21" key="1">
    <citation type="submission" date="2025-08" db="UniProtKB">
        <authorList>
            <consortium name="Ensembl"/>
        </authorList>
    </citation>
    <scope>IDENTIFICATION</scope>
</reference>
<evidence type="ECO:0000256" key="10">
    <source>
        <dbReference type="ARBA" id="ARBA00039051"/>
    </source>
</evidence>
<evidence type="ECO:0000256" key="19">
    <source>
        <dbReference type="SAM" id="Phobius"/>
    </source>
</evidence>
<feature type="region of interest" description="Disordered" evidence="18">
    <location>
        <begin position="59"/>
        <end position="83"/>
    </location>
</feature>
<feature type="compositionally biased region" description="Low complexity" evidence="18">
    <location>
        <begin position="62"/>
        <end position="79"/>
    </location>
</feature>
<dbReference type="GO" id="GO:0050512">
    <property type="term" value="F:lactosylceramide 4-alpha-galactosyltransferase activity"/>
    <property type="evidence" value="ECO:0007669"/>
    <property type="project" value="UniProtKB-EC"/>
</dbReference>
<comment type="similarity">
    <text evidence="3">Belongs to the glycosyltransferase 32 family.</text>
</comment>
<dbReference type="OrthoDB" id="409543at2759"/>
<feature type="transmembrane region" description="Helical" evidence="19">
    <location>
        <begin position="12"/>
        <end position="32"/>
    </location>
</feature>
<comment type="catalytic activity">
    <reaction evidence="17">
        <text>a beta-D-Gal-(1&lt;-&gt;1')-ceramide + UDP-alpha-D-galactose = alpha-D-Gal-(1-&gt;4)-beta-D-Gal-(1&lt;-&gt;1')-Cer + UDP + H(+)</text>
        <dbReference type="Rhea" id="RHEA:60044"/>
        <dbReference type="ChEBI" id="CHEBI:15378"/>
        <dbReference type="ChEBI" id="CHEBI:58223"/>
        <dbReference type="ChEBI" id="CHEBI:66914"/>
        <dbReference type="ChEBI" id="CHEBI:143593"/>
        <dbReference type="ChEBI" id="CHEBI:143594"/>
    </reaction>
    <physiologicalReaction direction="left-to-right" evidence="17">
        <dbReference type="Rhea" id="RHEA:60045"/>
    </physiologicalReaction>
</comment>
<evidence type="ECO:0000256" key="5">
    <source>
        <dbReference type="ARBA" id="ARBA00022676"/>
    </source>
</evidence>
<evidence type="ECO:0000256" key="14">
    <source>
        <dbReference type="ARBA" id="ARBA00043154"/>
    </source>
</evidence>
<evidence type="ECO:0000256" key="11">
    <source>
        <dbReference type="ARBA" id="ARBA00040835"/>
    </source>
</evidence>
<evidence type="ECO:0000256" key="16">
    <source>
        <dbReference type="ARBA" id="ARBA00048195"/>
    </source>
</evidence>
<evidence type="ECO:0000256" key="9">
    <source>
        <dbReference type="ARBA" id="ARBA00023136"/>
    </source>
</evidence>
<evidence type="ECO:0000256" key="18">
    <source>
        <dbReference type="SAM" id="MobiDB-lite"/>
    </source>
</evidence>
<evidence type="ECO:0000313" key="22">
    <source>
        <dbReference type="Proteomes" id="UP000694560"/>
    </source>
</evidence>
<name>A0A8C5XAM0_9PASS</name>
<dbReference type="SUPFAM" id="SSF53448">
    <property type="entry name" value="Nucleotide-diphospho-sugar transferases"/>
    <property type="match status" value="1"/>
</dbReference>
<dbReference type="AlphaFoldDB" id="A0A8C5XAM0"/>
<keyword evidence="22" id="KW-1185">Reference proteome</keyword>
<evidence type="ECO:0000259" key="20">
    <source>
        <dbReference type="Pfam" id="PF04572"/>
    </source>
</evidence>
<evidence type="ECO:0000256" key="4">
    <source>
        <dbReference type="ARBA" id="ARBA00022516"/>
    </source>
</evidence>
<evidence type="ECO:0000256" key="15">
    <source>
        <dbReference type="ARBA" id="ARBA00043186"/>
    </source>
</evidence>
<dbReference type="InterPro" id="IPR051981">
    <property type="entry name" value="Glycosyltransf_32"/>
</dbReference>
<protein>
    <recommendedName>
        <fullName evidence="11">Lactosylceramide 4-alpha-galactosyltransferase</fullName>
        <ecNumber evidence="10">2.4.1.228</ecNumber>
    </recommendedName>
    <alternativeName>
        <fullName evidence="15">Alpha-1,4-N-acetylglucosaminyltransferase</fullName>
    </alternativeName>
    <alternativeName>
        <fullName evidence="13">Alpha-1,4-galactosyltransferase</fullName>
    </alternativeName>
    <alternativeName>
        <fullName evidence="14">Globotriaosylceramide synthase</fullName>
    </alternativeName>
    <alternativeName>
        <fullName evidence="12">UDP-galactose:beta-D-galactosyl-beta1-R 4-alpha-D-galactosyltransferase</fullName>
    </alternativeName>
</protein>
<dbReference type="InterPro" id="IPR029044">
    <property type="entry name" value="Nucleotide-diphossugar_trans"/>
</dbReference>
<sequence length="363" mass="40951">MPSCLLTLTRVVLSHKLWALFILIFMIVSFAYHKFYWRIWDTDPSSVLKTEVKGTGHPYTLSAESSSAPSVPSSHSTAAGPSPSPENVFFVETSDQINPSYLFSCSVESAARTHPGSRVVVFMQGLAGGNTTLPSHWAFSLLSSFPNVEIGPLDPTELFSGTPLAQWYLKPQLRQEPHFLHVLADACRIVLMWKFGGIYLDTDFIVLKNLENLTNAIGIQSYDELNQAFLSFKPKHEFMELCMQDFVQNYNGWAWGHQGPGLVTRVFKKWCSLKTITSMSCKGVRALAPEAVYPIPWQRWRKLFEAISALELHKLLKNSYAVHIWNKLSHGTKLEVHSQALLAQLYSQFCPATYAKMKQDAEE</sequence>
<comment type="pathway">
    <text evidence="2">Glycolipid biosynthesis.</text>
</comment>
<accession>A0A8C5XAM0</accession>
<comment type="subcellular location">
    <subcellularLocation>
        <location evidence="1">Golgi apparatus membrane</location>
        <topology evidence="1">Single-pass type II membrane protein</topology>
    </subcellularLocation>
</comment>
<keyword evidence="4" id="KW-0444">Lipid biosynthesis</keyword>
<dbReference type="PANTHER" id="PTHR12042:SF17">
    <property type="entry name" value="LACTOSYLCERAMIDE 4-ALPHA-GALACTOSYLTRANSFERASE"/>
    <property type="match status" value="1"/>
</dbReference>
<keyword evidence="19" id="KW-0812">Transmembrane</keyword>
<evidence type="ECO:0000256" key="6">
    <source>
        <dbReference type="ARBA" id="ARBA00022679"/>
    </source>
</evidence>
<evidence type="ECO:0000256" key="1">
    <source>
        <dbReference type="ARBA" id="ARBA00004323"/>
    </source>
</evidence>
<evidence type="ECO:0000256" key="13">
    <source>
        <dbReference type="ARBA" id="ARBA00041849"/>
    </source>
</evidence>
<keyword evidence="19" id="KW-1133">Transmembrane helix</keyword>
<comment type="catalytic activity">
    <reaction evidence="16">
        <text>a beta-D-Gal-(1-&gt;4)-beta-D-Glc-(1&lt;-&gt;1)-Cer(d18:1(4E)) + UDP-alpha-D-galactose = a globoside Gb3Cer (d18:1(4E)) + UDP + H(+)</text>
        <dbReference type="Rhea" id="RHEA:11924"/>
        <dbReference type="ChEBI" id="CHEBI:15378"/>
        <dbReference type="ChEBI" id="CHEBI:17950"/>
        <dbReference type="ChEBI" id="CHEBI:18313"/>
        <dbReference type="ChEBI" id="CHEBI:58223"/>
        <dbReference type="ChEBI" id="CHEBI:66914"/>
        <dbReference type="EC" id="2.4.1.228"/>
    </reaction>
    <physiologicalReaction direction="left-to-right" evidence="16">
        <dbReference type="Rhea" id="RHEA:11925"/>
    </physiologicalReaction>
</comment>
<keyword evidence="9 19" id="KW-0472">Membrane</keyword>
<dbReference type="InterPro" id="IPR007577">
    <property type="entry name" value="GlycoTrfase_DXD_sugar-bd_CS"/>
</dbReference>
<dbReference type="Pfam" id="PF04488">
    <property type="entry name" value="Gly_transf_sug"/>
    <property type="match status" value="1"/>
</dbReference>
<evidence type="ECO:0000256" key="17">
    <source>
        <dbReference type="ARBA" id="ARBA00049327"/>
    </source>
</evidence>
<dbReference type="Gene3D" id="3.90.550.20">
    <property type="match status" value="1"/>
</dbReference>
<reference evidence="21" key="2">
    <citation type="submission" date="2025-09" db="UniProtKB">
        <authorList>
            <consortium name="Ensembl"/>
        </authorList>
    </citation>
    <scope>IDENTIFICATION</scope>
</reference>
<keyword evidence="5" id="KW-0328">Glycosyltransferase</keyword>
<evidence type="ECO:0000256" key="12">
    <source>
        <dbReference type="ARBA" id="ARBA00041556"/>
    </source>
</evidence>
<organism evidence="21 22">
    <name type="scientific">Malurus cyaneus samueli</name>
    <dbReference type="NCBI Taxonomy" id="2593467"/>
    <lineage>
        <taxon>Eukaryota</taxon>
        <taxon>Metazoa</taxon>
        <taxon>Chordata</taxon>
        <taxon>Craniata</taxon>
        <taxon>Vertebrata</taxon>
        <taxon>Euteleostomi</taxon>
        <taxon>Archelosauria</taxon>
        <taxon>Archosauria</taxon>
        <taxon>Dinosauria</taxon>
        <taxon>Saurischia</taxon>
        <taxon>Theropoda</taxon>
        <taxon>Coelurosauria</taxon>
        <taxon>Aves</taxon>
        <taxon>Neognathae</taxon>
        <taxon>Neoaves</taxon>
        <taxon>Telluraves</taxon>
        <taxon>Australaves</taxon>
        <taxon>Passeriformes</taxon>
        <taxon>Meliphagoidea</taxon>
        <taxon>Maluridae</taxon>
        <taxon>Malurus</taxon>
    </lineage>
</organism>
<feature type="domain" description="Alpha 1,4-glycosyltransferase" evidence="20">
    <location>
        <begin position="232"/>
        <end position="356"/>
    </location>
</feature>
<evidence type="ECO:0000256" key="7">
    <source>
        <dbReference type="ARBA" id="ARBA00023034"/>
    </source>
</evidence>
<dbReference type="InterPro" id="IPR007652">
    <property type="entry name" value="A1-4-GlycosylTfrase_dom"/>
</dbReference>
<dbReference type="Ensembl" id="ENSMCST00000023445.1">
    <property type="protein sequence ID" value="ENSMCSP00000022867.1"/>
    <property type="gene ID" value="ENSMCSG00000015903.1"/>
</dbReference>
<evidence type="ECO:0000256" key="2">
    <source>
        <dbReference type="ARBA" id="ARBA00004934"/>
    </source>
</evidence>
<keyword evidence="6" id="KW-0808">Transferase</keyword>
<dbReference type="Pfam" id="PF04572">
    <property type="entry name" value="Gb3_synth"/>
    <property type="match status" value="1"/>
</dbReference>
<keyword evidence="8" id="KW-0443">Lipid metabolism</keyword>
<dbReference type="PANTHER" id="PTHR12042">
    <property type="entry name" value="LACTOSYLCERAMIDE 4-ALPHA-GALACTOSYLTRANSFERASE ALPHA- 1,4-GALACTOSYLTRANSFERASE"/>
    <property type="match status" value="1"/>
</dbReference>
<dbReference type="EC" id="2.4.1.228" evidence="10"/>
<evidence type="ECO:0000256" key="8">
    <source>
        <dbReference type="ARBA" id="ARBA00023098"/>
    </source>
</evidence>
<proteinExistence type="inferred from homology"/>
<dbReference type="GO" id="GO:0006688">
    <property type="term" value="P:glycosphingolipid biosynthetic process"/>
    <property type="evidence" value="ECO:0007669"/>
    <property type="project" value="TreeGrafter"/>
</dbReference>
<evidence type="ECO:0000256" key="3">
    <source>
        <dbReference type="ARBA" id="ARBA00009003"/>
    </source>
</evidence>
<dbReference type="Proteomes" id="UP000694560">
    <property type="component" value="Unplaced"/>
</dbReference>
<evidence type="ECO:0000313" key="21">
    <source>
        <dbReference type="Ensembl" id="ENSMCSP00000022867.1"/>
    </source>
</evidence>
<dbReference type="GO" id="GO:0000139">
    <property type="term" value="C:Golgi membrane"/>
    <property type="evidence" value="ECO:0007669"/>
    <property type="project" value="UniProtKB-SubCell"/>
</dbReference>